<comment type="caution">
    <text evidence="1">The sequence shown here is derived from an EMBL/GenBank/DDBJ whole genome shotgun (WGS) entry which is preliminary data.</text>
</comment>
<name>A0AAD7HL08_9AGAR</name>
<dbReference type="EMBL" id="JARJLG010000250">
    <property type="protein sequence ID" value="KAJ7723178.1"/>
    <property type="molecule type" value="Genomic_DNA"/>
</dbReference>
<sequence length="98" mass="11218">MYLVSVVSFYSALGIKDFPFYCLVTSGTLGAILTGWQSSAQQQSYLVERNAQTFDISSPRQALHFATFLLRLRENQAKLKRRVEEKLSADINLERVRE</sequence>
<dbReference type="AlphaFoldDB" id="A0AAD7HL08"/>
<proteinExistence type="predicted"/>
<evidence type="ECO:0000313" key="1">
    <source>
        <dbReference type="EMBL" id="KAJ7723178.1"/>
    </source>
</evidence>
<keyword evidence="2" id="KW-1185">Reference proteome</keyword>
<gene>
    <name evidence="1" type="ORF">DFH07DRAFT_759639</name>
</gene>
<evidence type="ECO:0000313" key="2">
    <source>
        <dbReference type="Proteomes" id="UP001215280"/>
    </source>
</evidence>
<organism evidence="1 2">
    <name type="scientific">Mycena maculata</name>
    <dbReference type="NCBI Taxonomy" id="230809"/>
    <lineage>
        <taxon>Eukaryota</taxon>
        <taxon>Fungi</taxon>
        <taxon>Dikarya</taxon>
        <taxon>Basidiomycota</taxon>
        <taxon>Agaricomycotina</taxon>
        <taxon>Agaricomycetes</taxon>
        <taxon>Agaricomycetidae</taxon>
        <taxon>Agaricales</taxon>
        <taxon>Marasmiineae</taxon>
        <taxon>Mycenaceae</taxon>
        <taxon>Mycena</taxon>
    </lineage>
</organism>
<accession>A0AAD7HL08</accession>
<dbReference type="Proteomes" id="UP001215280">
    <property type="component" value="Unassembled WGS sequence"/>
</dbReference>
<protein>
    <submittedName>
        <fullName evidence="1">Uncharacterized protein</fullName>
    </submittedName>
</protein>
<reference evidence="1" key="1">
    <citation type="submission" date="2023-03" db="EMBL/GenBank/DDBJ databases">
        <title>Massive genome expansion in bonnet fungi (Mycena s.s.) driven by repeated elements and novel gene families across ecological guilds.</title>
        <authorList>
            <consortium name="Lawrence Berkeley National Laboratory"/>
            <person name="Harder C.B."/>
            <person name="Miyauchi S."/>
            <person name="Viragh M."/>
            <person name="Kuo A."/>
            <person name="Thoen E."/>
            <person name="Andreopoulos B."/>
            <person name="Lu D."/>
            <person name="Skrede I."/>
            <person name="Drula E."/>
            <person name="Henrissat B."/>
            <person name="Morin E."/>
            <person name="Kohler A."/>
            <person name="Barry K."/>
            <person name="LaButti K."/>
            <person name="Morin E."/>
            <person name="Salamov A."/>
            <person name="Lipzen A."/>
            <person name="Mereny Z."/>
            <person name="Hegedus B."/>
            <person name="Baldrian P."/>
            <person name="Stursova M."/>
            <person name="Weitz H."/>
            <person name="Taylor A."/>
            <person name="Grigoriev I.V."/>
            <person name="Nagy L.G."/>
            <person name="Martin F."/>
            <person name="Kauserud H."/>
        </authorList>
    </citation>
    <scope>NUCLEOTIDE SEQUENCE</scope>
    <source>
        <strain evidence="1">CBHHK188m</strain>
    </source>
</reference>